<dbReference type="eggNOG" id="COG0113">
    <property type="taxonomic scope" value="Bacteria"/>
</dbReference>
<evidence type="ECO:0000256" key="2">
    <source>
        <dbReference type="ARBA" id="ARBA00008055"/>
    </source>
</evidence>
<dbReference type="InterPro" id="IPR013785">
    <property type="entry name" value="Aldolase_TIM"/>
</dbReference>
<proteinExistence type="inferred from homology"/>
<sequence length="338" mass="36919">MRPTGAFPSTRMRRMRRDDFSRRLMRENVLTANDLIYPVFVLDGENRTEAVASMPGVERMSIDKLLYATEDALKLGVPALALFPVIDAGGKTDGAEEAWNPDGLVPRTVQALKSRFPALGVITDVALDPYTSHGQDGLIDPDDPRGYVMNDETLEALAKQALCHAQAGADVVAPSDMMDGRIGRIRETLDGAGLIHTRILAYSAKYASSFYGPFRDAVGSAGNLGRGNKYTYQMDPANSDEALREVALDIAEGADMFMVKPGMPYLDIVRRVKRELEVPTYVYQVSGEYAMLKAAAANGWLDDQACAMEALLSFKRAGADGILTYYALEAARWMKASA</sequence>
<dbReference type="GO" id="GO:0005829">
    <property type="term" value="C:cytosol"/>
    <property type="evidence" value="ECO:0007669"/>
    <property type="project" value="TreeGrafter"/>
</dbReference>
<dbReference type="STRING" id="1123367.GCA_000621305_01797"/>
<evidence type="ECO:0000256" key="9">
    <source>
        <dbReference type="ARBA" id="ARBA00047651"/>
    </source>
</evidence>
<dbReference type="OrthoDB" id="9805001at2"/>
<evidence type="ECO:0000256" key="11">
    <source>
        <dbReference type="PIRSR" id="PIRSR001415-5"/>
    </source>
</evidence>
<dbReference type="Pfam" id="PF00490">
    <property type="entry name" value="ALAD"/>
    <property type="match status" value="1"/>
</dbReference>
<keyword evidence="11" id="KW-0460">Magnesium</keyword>
<organism evidence="13 14">
    <name type="scientific">Thauera linaloolentis (strain DSM 12138 / JCM 21573 / CCUG 41526 / CIP 105981 / IAM 15112 / NBRC 102519 / 47Lol)</name>
    <dbReference type="NCBI Taxonomy" id="1123367"/>
    <lineage>
        <taxon>Bacteria</taxon>
        <taxon>Pseudomonadati</taxon>
        <taxon>Pseudomonadota</taxon>
        <taxon>Betaproteobacteria</taxon>
        <taxon>Rhodocyclales</taxon>
        <taxon>Zoogloeaceae</taxon>
        <taxon>Thauera</taxon>
    </lineage>
</organism>
<feature type="active site" description="Schiff-base intermediate with substrate" evidence="10">
    <location>
        <position position="260"/>
    </location>
</feature>
<dbReference type="PANTHER" id="PTHR11458:SF0">
    <property type="entry name" value="DELTA-AMINOLEVULINIC ACID DEHYDRATASE"/>
    <property type="match status" value="1"/>
</dbReference>
<dbReference type="RefSeq" id="WP_004333070.1">
    <property type="nucleotide sequence ID" value="NZ_AMXE01000003.1"/>
</dbReference>
<evidence type="ECO:0000256" key="3">
    <source>
        <dbReference type="ARBA" id="ARBA00012053"/>
    </source>
</evidence>
<dbReference type="SUPFAM" id="SSF51569">
    <property type="entry name" value="Aldolase"/>
    <property type="match status" value="1"/>
</dbReference>
<comment type="pathway">
    <text evidence="1">Porphyrin-containing compound metabolism; protoporphyrin-IX biosynthesis; coproporphyrinogen-III from 5-aminolevulinate: step 1/4.</text>
</comment>
<name>N6Z7Y7_THAL4</name>
<dbReference type="SMART" id="SM01004">
    <property type="entry name" value="ALAD"/>
    <property type="match status" value="1"/>
</dbReference>
<dbReference type="GO" id="GO:0004655">
    <property type="term" value="F:porphobilinogen synthase activity"/>
    <property type="evidence" value="ECO:0007669"/>
    <property type="project" value="UniProtKB-EC"/>
</dbReference>
<evidence type="ECO:0000256" key="10">
    <source>
        <dbReference type="PIRSR" id="PIRSR001415-1"/>
    </source>
</evidence>
<feature type="active site" description="Schiff-base intermediate with substrate" evidence="10">
    <location>
        <position position="205"/>
    </location>
</feature>
<keyword evidence="7" id="KW-0627">Porphyrin biosynthesis</keyword>
<feature type="binding site" evidence="11">
    <location>
        <position position="245"/>
    </location>
    <ligand>
        <name>Mg(2+)</name>
        <dbReference type="ChEBI" id="CHEBI:18420"/>
    </ligand>
</feature>
<keyword evidence="6 13" id="KW-0456">Lyase</keyword>
<evidence type="ECO:0000256" key="6">
    <source>
        <dbReference type="ARBA" id="ARBA00023239"/>
    </source>
</evidence>
<evidence type="ECO:0000256" key="1">
    <source>
        <dbReference type="ARBA" id="ARBA00004694"/>
    </source>
</evidence>
<evidence type="ECO:0000313" key="13">
    <source>
        <dbReference type="EMBL" id="ENO90413.1"/>
    </source>
</evidence>
<evidence type="ECO:0000313" key="14">
    <source>
        <dbReference type="Proteomes" id="UP000013232"/>
    </source>
</evidence>
<gene>
    <name evidence="13" type="ORF">C666_02025</name>
</gene>
<dbReference type="FunFam" id="3.20.20.70:FF:000019">
    <property type="entry name" value="Delta-aminolevulinic acid dehydratase"/>
    <property type="match status" value="1"/>
</dbReference>
<dbReference type="InterPro" id="IPR001731">
    <property type="entry name" value="ALAD"/>
</dbReference>
<dbReference type="GO" id="GO:0008270">
    <property type="term" value="F:zinc ion binding"/>
    <property type="evidence" value="ECO:0007669"/>
    <property type="project" value="TreeGrafter"/>
</dbReference>
<dbReference type="NCBIfam" id="NF006762">
    <property type="entry name" value="PRK09283.1"/>
    <property type="match status" value="1"/>
</dbReference>
<protein>
    <recommendedName>
        <fullName evidence="4">Delta-aminolevulinic acid dehydratase</fullName>
        <ecNumber evidence="3">4.2.1.24</ecNumber>
    </recommendedName>
    <alternativeName>
        <fullName evidence="8">Porphobilinogen synthase</fullName>
    </alternativeName>
</protein>
<dbReference type="GO" id="GO:0006782">
    <property type="term" value="P:protoporphyrinogen IX biosynthetic process"/>
    <property type="evidence" value="ECO:0007669"/>
    <property type="project" value="UniProtKB-UniPathway"/>
</dbReference>
<comment type="similarity">
    <text evidence="2 12">Belongs to the ALAD family.</text>
</comment>
<dbReference type="PIRSF" id="PIRSF001415">
    <property type="entry name" value="Porphbilin_synth"/>
    <property type="match status" value="1"/>
</dbReference>
<evidence type="ECO:0000256" key="7">
    <source>
        <dbReference type="ARBA" id="ARBA00023244"/>
    </source>
</evidence>
<keyword evidence="11" id="KW-0479">Metal-binding</keyword>
<evidence type="ECO:0000256" key="4">
    <source>
        <dbReference type="ARBA" id="ARBA00020771"/>
    </source>
</evidence>
<comment type="catalytic activity">
    <reaction evidence="9">
        <text>2 5-aminolevulinate = porphobilinogen + 2 H2O + H(+)</text>
        <dbReference type="Rhea" id="RHEA:24064"/>
        <dbReference type="ChEBI" id="CHEBI:15377"/>
        <dbReference type="ChEBI" id="CHEBI:15378"/>
        <dbReference type="ChEBI" id="CHEBI:58126"/>
        <dbReference type="ChEBI" id="CHEBI:356416"/>
        <dbReference type="EC" id="4.2.1.24"/>
    </reaction>
</comment>
<dbReference type="Gene3D" id="3.20.20.70">
    <property type="entry name" value="Aldolase class I"/>
    <property type="match status" value="1"/>
</dbReference>
<evidence type="ECO:0000256" key="8">
    <source>
        <dbReference type="ARBA" id="ARBA00032837"/>
    </source>
</evidence>
<dbReference type="PRINTS" id="PR00144">
    <property type="entry name" value="DALDHYDRTASE"/>
</dbReference>
<dbReference type="PANTHER" id="PTHR11458">
    <property type="entry name" value="DELTA-AMINOLEVULINIC ACID DEHYDRATASE"/>
    <property type="match status" value="1"/>
</dbReference>
<keyword evidence="5" id="KW-0350">Heme biosynthesis</keyword>
<reference evidence="13 14" key="1">
    <citation type="submission" date="2012-09" db="EMBL/GenBank/DDBJ databases">
        <title>Draft Genome Sequences of 6 Strains from Genus Thauera.</title>
        <authorList>
            <person name="Liu B."/>
            <person name="Shapleigh J.P."/>
            <person name="Frostegard A.H."/>
        </authorList>
    </citation>
    <scope>NUCLEOTIDE SEQUENCE [LARGE SCALE GENOMIC DNA]</scope>
    <source>
        <strain evidence="14">47Lol / DSM 12138</strain>
    </source>
</reference>
<dbReference type="CDD" id="cd04823">
    <property type="entry name" value="ALAD_PBGS_aspartate_rich"/>
    <property type="match status" value="1"/>
</dbReference>
<accession>N6Z7Y7</accession>
<comment type="caution">
    <text evidence="13">The sequence shown here is derived from an EMBL/GenBank/DDBJ whole genome shotgun (WGS) entry which is preliminary data.</text>
</comment>
<keyword evidence="14" id="KW-1185">Reference proteome</keyword>
<dbReference type="AlphaFoldDB" id="N6Z7Y7"/>
<dbReference type="Proteomes" id="UP000013232">
    <property type="component" value="Unassembled WGS sequence"/>
</dbReference>
<evidence type="ECO:0000256" key="5">
    <source>
        <dbReference type="ARBA" id="ARBA00023133"/>
    </source>
</evidence>
<dbReference type="EMBL" id="AMXE01000003">
    <property type="protein sequence ID" value="ENO90413.1"/>
    <property type="molecule type" value="Genomic_DNA"/>
</dbReference>
<dbReference type="UniPathway" id="UPA00251">
    <property type="reaction ID" value="UER00318"/>
</dbReference>
<dbReference type="EC" id="4.2.1.24" evidence="3"/>
<evidence type="ECO:0000256" key="12">
    <source>
        <dbReference type="RuleBase" id="RU004161"/>
    </source>
</evidence>